<feature type="domain" description="NodB homology" evidence="3">
    <location>
        <begin position="1"/>
        <end position="106"/>
    </location>
</feature>
<keyword evidence="1" id="KW-0479">Metal-binding</keyword>
<dbReference type="GO" id="GO:0016810">
    <property type="term" value="F:hydrolase activity, acting on carbon-nitrogen (but not peptide) bonds"/>
    <property type="evidence" value="ECO:0007669"/>
    <property type="project" value="InterPro"/>
</dbReference>
<dbReference type="EMBL" id="KF126560">
    <property type="protein sequence ID" value="AIA93908.1"/>
    <property type="molecule type" value="Genomic_DNA"/>
</dbReference>
<sequence length="111" mass="12227">MLTAKQLKWQLRNGPKAKCFRPPYGATNATVQKAIKKAGMRQVLWSIDTLDWTRPGTAKLAKTGRLKAVQNGSIILMHDGGGDRSQTLAALPQLIHDLKARGFTVRALPYC</sequence>
<evidence type="ECO:0000256" key="1">
    <source>
        <dbReference type="ARBA" id="ARBA00022723"/>
    </source>
</evidence>
<reference evidence="4" key="1">
    <citation type="journal article" date="2013" name="Environ. Microbiol.">
        <title>Seasonally variable intestinal metagenomes of the red palm weevil (Rhynchophorus ferrugineus).</title>
        <authorList>
            <person name="Jia S."/>
            <person name="Zhang X."/>
            <person name="Zhang G."/>
            <person name="Yin A."/>
            <person name="Zhang S."/>
            <person name="Li F."/>
            <person name="Wang L."/>
            <person name="Zhao D."/>
            <person name="Yun Q."/>
            <person name="Tala"/>
            <person name="Wang J."/>
            <person name="Sun G."/>
            <person name="Baabdullah M."/>
            <person name="Yu X."/>
            <person name="Hu S."/>
            <person name="Al-Mssallem I.S."/>
            <person name="Yu J."/>
        </authorList>
    </citation>
    <scope>NUCLEOTIDE SEQUENCE</scope>
</reference>
<dbReference type="AlphaFoldDB" id="A0A060CB98"/>
<evidence type="ECO:0000259" key="3">
    <source>
        <dbReference type="PROSITE" id="PS51677"/>
    </source>
</evidence>
<evidence type="ECO:0000313" key="4">
    <source>
        <dbReference type="EMBL" id="AIA93908.1"/>
    </source>
</evidence>
<dbReference type="SUPFAM" id="SSF88713">
    <property type="entry name" value="Glycoside hydrolase/deacetylase"/>
    <property type="match status" value="1"/>
</dbReference>
<dbReference type="PROSITE" id="PS51677">
    <property type="entry name" value="NODB"/>
    <property type="match status" value="1"/>
</dbReference>
<keyword evidence="2" id="KW-0378">Hydrolase</keyword>
<dbReference type="GO" id="GO:0046872">
    <property type="term" value="F:metal ion binding"/>
    <property type="evidence" value="ECO:0007669"/>
    <property type="project" value="UniProtKB-KW"/>
</dbReference>
<accession>A0A060CB98</accession>
<dbReference type="PANTHER" id="PTHR10587:SF133">
    <property type="entry name" value="CHITIN DEACETYLASE 1-RELATED"/>
    <property type="match status" value="1"/>
</dbReference>
<proteinExistence type="predicted"/>
<dbReference type="Gene3D" id="3.20.20.370">
    <property type="entry name" value="Glycoside hydrolase/deacetylase"/>
    <property type="match status" value="1"/>
</dbReference>
<dbReference type="GO" id="GO:0016020">
    <property type="term" value="C:membrane"/>
    <property type="evidence" value="ECO:0007669"/>
    <property type="project" value="TreeGrafter"/>
</dbReference>
<organism evidence="4">
    <name type="scientific">uncultured Kribbella sp</name>
    <dbReference type="NCBI Taxonomy" id="304889"/>
    <lineage>
        <taxon>Bacteria</taxon>
        <taxon>Bacillati</taxon>
        <taxon>Actinomycetota</taxon>
        <taxon>Actinomycetes</taxon>
        <taxon>Propionibacteriales</taxon>
        <taxon>Kribbellaceae</taxon>
        <taxon>Kribbella</taxon>
        <taxon>environmental samples</taxon>
    </lineage>
</organism>
<dbReference type="InterPro" id="IPR002509">
    <property type="entry name" value="NODB_dom"/>
</dbReference>
<evidence type="ECO:0000256" key="2">
    <source>
        <dbReference type="ARBA" id="ARBA00022801"/>
    </source>
</evidence>
<dbReference type="PANTHER" id="PTHR10587">
    <property type="entry name" value="GLYCOSYL TRANSFERASE-RELATED"/>
    <property type="match status" value="1"/>
</dbReference>
<name>A0A060CB98_9ACTN</name>
<dbReference type="CDD" id="cd10917">
    <property type="entry name" value="CE4_NodB_like_6s_7s"/>
    <property type="match status" value="1"/>
</dbReference>
<dbReference type="InterPro" id="IPR050248">
    <property type="entry name" value="Polysacc_deacetylase_ArnD"/>
</dbReference>
<dbReference type="InterPro" id="IPR011330">
    <property type="entry name" value="Glyco_hydro/deAcase_b/a-brl"/>
</dbReference>
<protein>
    <submittedName>
        <fullName evidence="4">CAZy families CE4 protein</fullName>
    </submittedName>
</protein>
<dbReference type="GO" id="GO:0005975">
    <property type="term" value="P:carbohydrate metabolic process"/>
    <property type="evidence" value="ECO:0007669"/>
    <property type="project" value="InterPro"/>
</dbReference>